<evidence type="ECO:0000256" key="5">
    <source>
        <dbReference type="SAM" id="MobiDB-lite"/>
    </source>
</evidence>
<dbReference type="GO" id="GO:0005886">
    <property type="term" value="C:plasma membrane"/>
    <property type="evidence" value="ECO:0007669"/>
    <property type="project" value="TreeGrafter"/>
</dbReference>
<feature type="compositionally biased region" description="Basic and acidic residues" evidence="5">
    <location>
        <begin position="191"/>
        <end position="200"/>
    </location>
</feature>
<keyword evidence="3 6" id="KW-1133">Transmembrane helix</keyword>
<feature type="transmembrane region" description="Helical" evidence="6">
    <location>
        <begin position="56"/>
        <end position="78"/>
    </location>
</feature>
<evidence type="ECO:0000256" key="3">
    <source>
        <dbReference type="ARBA" id="ARBA00022989"/>
    </source>
</evidence>
<evidence type="ECO:0000256" key="4">
    <source>
        <dbReference type="ARBA" id="ARBA00023136"/>
    </source>
</evidence>
<dbReference type="GO" id="GO:0005794">
    <property type="term" value="C:Golgi apparatus"/>
    <property type="evidence" value="ECO:0007669"/>
    <property type="project" value="TreeGrafter"/>
</dbReference>
<dbReference type="RefSeq" id="XP_033426387.1">
    <property type="nucleotide sequence ID" value="XM_033570355.1"/>
</dbReference>
<dbReference type="GeneID" id="54328411"/>
<evidence type="ECO:0000256" key="6">
    <source>
        <dbReference type="SAM" id="Phobius"/>
    </source>
</evidence>
<evidence type="ECO:0000313" key="8">
    <source>
        <dbReference type="EMBL" id="KAA8647026.1"/>
    </source>
</evidence>
<dbReference type="EMBL" id="QUQM01000004">
    <property type="protein sequence ID" value="KAA8647026.1"/>
    <property type="molecule type" value="Genomic_DNA"/>
</dbReference>
<feature type="compositionally biased region" description="Polar residues" evidence="5">
    <location>
        <begin position="147"/>
        <end position="158"/>
    </location>
</feature>
<reference evidence="8 9" key="1">
    <citation type="submission" date="2019-08" db="EMBL/GenBank/DDBJ databases">
        <title>The genome sequence of a newly discovered highly antifungal drug resistant Aspergillus species, Aspergillus tanneri NIH 1004.</title>
        <authorList>
            <person name="Mounaud S."/>
            <person name="Singh I."/>
            <person name="Joardar V."/>
            <person name="Pakala S."/>
            <person name="Pakala S."/>
            <person name="Venepally P."/>
            <person name="Chung J.K."/>
            <person name="Losada L."/>
            <person name="Nierman W.C."/>
        </authorList>
    </citation>
    <scope>NUCLEOTIDE SEQUENCE [LARGE SCALE GENOMIC DNA]</scope>
    <source>
        <strain evidence="8 9">NIH1004</strain>
    </source>
</reference>
<dbReference type="PANTHER" id="PTHR10783">
    <property type="entry name" value="XENOTROPIC AND POLYTROPIC RETROVIRUS RECEPTOR 1-RELATED"/>
    <property type="match status" value="1"/>
</dbReference>
<dbReference type="GO" id="GO:0016036">
    <property type="term" value="P:cellular response to phosphate starvation"/>
    <property type="evidence" value="ECO:0007669"/>
    <property type="project" value="TreeGrafter"/>
</dbReference>
<feature type="region of interest" description="Disordered" evidence="5">
    <location>
        <begin position="129"/>
        <end position="173"/>
    </location>
</feature>
<dbReference type="Pfam" id="PF03124">
    <property type="entry name" value="EXS"/>
    <property type="match status" value="1"/>
</dbReference>
<name>A0A5M9MMA1_9EURO</name>
<protein>
    <recommendedName>
        <fullName evidence="7">EXS domain-containing protein</fullName>
    </recommendedName>
</protein>
<accession>A0A5M9MMA1</accession>
<gene>
    <name evidence="8" type="ORF">ATNIH1004_005709</name>
</gene>
<dbReference type="VEuPathDB" id="FungiDB:EYZ11_000096"/>
<sequence>MYRINRIKRFEATFITFALLNAVYCSVWDLAMDWSLGNPYAKHPLLREALAFRRPWVYYVAMGLNVIVRFNWIFYAIFTKDIQHSAVLSFAVSFAEICRRGVWTIFRVENEHCTNVLLFRASRDVPLPYEVPSPQEETDRPSEAQSHEQTTTAVQQPSIDVEHGTPSTPGASLRARGISRVGTMLASAHAQDFERRKRPDQMSPASVSRGTAESPDDSSDDDDFPGDSKPYKDANDVIDEEAPSRGSPKH</sequence>
<dbReference type="PROSITE" id="PS51380">
    <property type="entry name" value="EXS"/>
    <property type="match status" value="1"/>
</dbReference>
<dbReference type="OrthoDB" id="9970435at2759"/>
<dbReference type="Proteomes" id="UP000324241">
    <property type="component" value="Unassembled WGS sequence"/>
</dbReference>
<dbReference type="PANTHER" id="PTHR10783:SF103">
    <property type="entry name" value="SOLUTE CARRIER FAMILY 53 MEMBER 1"/>
    <property type="match status" value="1"/>
</dbReference>
<keyword evidence="2 6" id="KW-0812">Transmembrane</keyword>
<comment type="caution">
    <text evidence="8">The sequence shown here is derived from an EMBL/GenBank/DDBJ whole genome shotgun (WGS) entry which is preliminary data.</text>
</comment>
<comment type="subcellular location">
    <subcellularLocation>
        <location evidence="1">Membrane</location>
        <topology evidence="1">Multi-pass membrane protein</topology>
    </subcellularLocation>
</comment>
<dbReference type="GO" id="GO:0000822">
    <property type="term" value="F:inositol hexakisphosphate binding"/>
    <property type="evidence" value="ECO:0007669"/>
    <property type="project" value="TreeGrafter"/>
</dbReference>
<evidence type="ECO:0000256" key="2">
    <source>
        <dbReference type="ARBA" id="ARBA00022692"/>
    </source>
</evidence>
<feature type="domain" description="EXS" evidence="7">
    <location>
        <begin position="1"/>
        <end position="139"/>
    </location>
</feature>
<keyword evidence="4 6" id="KW-0472">Membrane</keyword>
<evidence type="ECO:0000256" key="1">
    <source>
        <dbReference type="ARBA" id="ARBA00004141"/>
    </source>
</evidence>
<feature type="region of interest" description="Disordered" evidence="5">
    <location>
        <begin position="189"/>
        <end position="250"/>
    </location>
</feature>
<organism evidence="8 9">
    <name type="scientific">Aspergillus tanneri</name>
    <dbReference type="NCBI Taxonomy" id="1220188"/>
    <lineage>
        <taxon>Eukaryota</taxon>
        <taxon>Fungi</taxon>
        <taxon>Dikarya</taxon>
        <taxon>Ascomycota</taxon>
        <taxon>Pezizomycotina</taxon>
        <taxon>Eurotiomycetes</taxon>
        <taxon>Eurotiomycetidae</taxon>
        <taxon>Eurotiales</taxon>
        <taxon>Aspergillaceae</taxon>
        <taxon>Aspergillus</taxon>
        <taxon>Aspergillus subgen. Circumdati</taxon>
    </lineage>
</organism>
<feature type="transmembrane region" description="Helical" evidence="6">
    <location>
        <begin position="12"/>
        <end position="36"/>
    </location>
</feature>
<evidence type="ECO:0000313" key="9">
    <source>
        <dbReference type="Proteomes" id="UP000324241"/>
    </source>
</evidence>
<dbReference type="AlphaFoldDB" id="A0A5M9MMA1"/>
<feature type="compositionally biased region" description="Acidic residues" evidence="5">
    <location>
        <begin position="214"/>
        <end position="225"/>
    </location>
</feature>
<proteinExistence type="predicted"/>
<feature type="compositionally biased region" description="Basic and acidic residues" evidence="5">
    <location>
        <begin position="137"/>
        <end position="146"/>
    </location>
</feature>
<dbReference type="InterPro" id="IPR004342">
    <property type="entry name" value="EXS_C"/>
</dbReference>
<dbReference type="GO" id="GO:0006817">
    <property type="term" value="P:phosphate ion transport"/>
    <property type="evidence" value="ECO:0007669"/>
    <property type="project" value="TreeGrafter"/>
</dbReference>
<evidence type="ECO:0000259" key="7">
    <source>
        <dbReference type="PROSITE" id="PS51380"/>
    </source>
</evidence>